<dbReference type="EMBL" id="CAADFU010000038">
    <property type="protein sequence ID" value="VFK44459.1"/>
    <property type="molecule type" value="Genomic_DNA"/>
</dbReference>
<dbReference type="AlphaFoldDB" id="A0A450YDM1"/>
<evidence type="ECO:0000313" key="4">
    <source>
        <dbReference type="EMBL" id="VFK44459.1"/>
    </source>
</evidence>
<evidence type="ECO:0000256" key="2">
    <source>
        <dbReference type="SAM" id="MobiDB-lite"/>
    </source>
</evidence>
<evidence type="ECO:0000256" key="1">
    <source>
        <dbReference type="SAM" id="Coils"/>
    </source>
</evidence>
<keyword evidence="1" id="KW-0175">Coiled coil</keyword>
<gene>
    <name evidence="4" type="ORF">BECKSD772E_GA0070983_10386</name>
    <name evidence="3" type="ORF">BECKSD772F_GA0070984_10466</name>
</gene>
<organism evidence="3">
    <name type="scientific">Candidatus Kentrum sp. SD</name>
    <dbReference type="NCBI Taxonomy" id="2126332"/>
    <lineage>
        <taxon>Bacteria</taxon>
        <taxon>Pseudomonadati</taxon>
        <taxon>Pseudomonadota</taxon>
        <taxon>Gammaproteobacteria</taxon>
        <taxon>Candidatus Kentrum</taxon>
    </lineage>
</organism>
<feature type="region of interest" description="Disordered" evidence="2">
    <location>
        <begin position="510"/>
        <end position="540"/>
    </location>
</feature>
<dbReference type="EMBL" id="CAADFR010000046">
    <property type="protein sequence ID" value="VFK39661.1"/>
    <property type="molecule type" value="Genomic_DNA"/>
</dbReference>
<evidence type="ECO:0000313" key="3">
    <source>
        <dbReference type="EMBL" id="VFK39661.1"/>
    </source>
</evidence>
<reference evidence="3" key="1">
    <citation type="submission" date="2019-02" db="EMBL/GenBank/DDBJ databases">
        <authorList>
            <person name="Gruber-Vodicka R. H."/>
            <person name="Seah K. B. B."/>
        </authorList>
    </citation>
    <scope>NUCLEOTIDE SEQUENCE</scope>
    <source>
        <strain evidence="4">BECK_S1320</strain>
        <strain evidence="3">BECK_S1321</strain>
    </source>
</reference>
<sequence>MKTPKEWIPSDEELKLITFVINHCITIGDLWLRFMIFSKQNTNETTGDKIEKWQKEINRKEKRKVFLSKNQELFLKYPNIYNTIEKHNLNEIIFLKEFIKFFYEYLDKIPTLKNFLVNLEKMEAKSGEEIALITVREFLAPIVTKLTAKQTLTFSHFKIVENLILFLESRGEEGTTLAEKIKKYTKAEKQEIFSLSHPWLSILIICFRKDILKGVQKTPTLSREVLAKGIKRVLQTQNPIITVNERSIDYFREGENQSLGCIPTNSRDLPNVHPDTIPIIKAGGRAFGSFMSHKLLHYENKLIYDRWINNAYDFRKVSIEGGYSELANKLGYGKSGTTIKQIREILYFQHCFRFTLQNPDGGSKTGNLITLTEHKNSFGNVGQIEIIAGSMLTPEAVYTASKSECGKLLVPFVDLPDKMVGNPATWGAQAFLQMLISEFLTIQSRELFQRGSVRLTKEKWKELAKEANIPESFSSRLDEIKGLFCCPDQGFLEIQGEEVTFNKKNEKAKQHLFDQGKKRETWAQKAKSKDLEKKKQEKLK</sequence>
<accession>A0A450YDM1</accession>
<name>A0A450YDM1_9GAMM</name>
<protein>
    <submittedName>
        <fullName evidence="3">Uncharacterized protein</fullName>
    </submittedName>
</protein>
<proteinExistence type="predicted"/>
<feature type="coiled-coil region" evidence="1">
    <location>
        <begin position="43"/>
        <end position="70"/>
    </location>
</feature>